<dbReference type="RefSeq" id="WP_075274719.1">
    <property type="nucleotide sequence ID" value="NZ_CP013773.1"/>
</dbReference>
<proteinExistence type="predicted"/>
<sequence>MPKYEQMIQKEIEQSSRRLYKDVDALRSGNTPVEMVPVAHHTVEYSNHSAKLSLLSSRMPPSEVERTRNIHDFIAHSSARAALSGLARCEESLTSFMKVHIQSEAAELLPYMTVIFFNVQDPKAPENKNNHCFLMLSANDPSAQLQGFDFKTQVARVNQARQELLSVFERNPGDNYLVDPYLVECVSLKKALKGNNAEFMDAYDKRSYLGLASADLGTVDSRDIDIHLITKKERELIAEFKQSNPDFALNNSIHQTAGPWKDRFQFPFLSAHEEPEPEGEEAALYYCG</sequence>
<dbReference type="AlphaFoldDB" id="A0A9Q6PRZ1"/>
<protein>
    <submittedName>
        <fullName evidence="1">Uncharacterized protein</fullName>
    </submittedName>
</protein>
<gene>
    <name evidence="1" type="ORF">Psal009_00826</name>
</gene>
<reference evidence="1 2" key="1">
    <citation type="submission" date="2019-04" db="EMBL/GenBank/DDBJ databases">
        <title>Complete genome sequencing of Piscirickettsia salmonis strain Psal-009.</title>
        <authorList>
            <person name="Schober I."/>
            <person name="Bunk B."/>
            <person name="Sproer C."/>
            <person name="Carril G.P."/>
            <person name="Riedel T."/>
            <person name="Flores-Herrera P.A."/>
            <person name="Nourdin-Galindo G."/>
            <person name="Marshall S.H."/>
            <person name="Overmann J."/>
        </authorList>
    </citation>
    <scope>NUCLEOTIDE SEQUENCE [LARGE SCALE GENOMIC DNA]</scope>
    <source>
        <strain evidence="1 2">Psal-009</strain>
    </source>
</reference>
<dbReference type="Proteomes" id="UP000422232">
    <property type="component" value="Chromosome"/>
</dbReference>
<keyword evidence="2" id="KW-1185">Reference proteome</keyword>
<evidence type="ECO:0000313" key="2">
    <source>
        <dbReference type="Proteomes" id="UP000422232"/>
    </source>
</evidence>
<accession>A0A9Q6PRZ1</accession>
<dbReference type="EMBL" id="CP038908">
    <property type="protein sequence ID" value="QGO04947.1"/>
    <property type="molecule type" value="Genomic_DNA"/>
</dbReference>
<name>A0A9Q6PRZ1_PISSA</name>
<evidence type="ECO:0000313" key="1">
    <source>
        <dbReference type="EMBL" id="QGO04947.1"/>
    </source>
</evidence>
<organism evidence="1 2">
    <name type="scientific">Piscirickettsia salmonis</name>
    <dbReference type="NCBI Taxonomy" id="1238"/>
    <lineage>
        <taxon>Bacteria</taxon>
        <taxon>Pseudomonadati</taxon>
        <taxon>Pseudomonadota</taxon>
        <taxon>Gammaproteobacteria</taxon>
        <taxon>Thiotrichales</taxon>
        <taxon>Piscirickettsiaceae</taxon>
        <taxon>Piscirickettsia</taxon>
    </lineage>
</organism>